<dbReference type="EMBL" id="CP113524">
    <property type="protein sequence ID" value="WAJ22729.1"/>
    <property type="molecule type" value="Genomic_DNA"/>
</dbReference>
<name>A0ABY7A8G8_9FIRM</name>
<dbReference type="RefSeq" id="WP_024838323.1">
    <property type="nucleotide sequence ID" value="NZ_CP113524.1"/>
</dbReference>
<reference evidence="1" key="1">
    <citation type="submission" date="2022-11" db="EMBL/GenBank/DDBJ databases">
        <title>Lacrimispora xylanolytica sy1, complete genome.</title>
        <authorList>
            <person name="Choi S."/>
        </authorList>
    </citation>
    <scope>NUCLEOTIDE SEQUENCE</scope>
    <source>
        <strain evidence="1">Sy1</strain>
    </source>
</reference>
<protein>
    <recommendedName>
        <fullName evidence="3">Type II secretion system protein</fullName>
    </recommendedName>
</protein>
<keyword evidence="2" id="KW-1185">Reference proteome</keyword>
<organism evidence="1 2">
    <name type="scientific">Lacrimispora xylanolytica</name>
    <dbReference type="NCBI Taxonomy" id="29375"/>
    <lineage>
        <taxon>Bacteria</taxon>
        <taxon>Bacillati</taxon>
        <taxon>Bacillota</taxon>
        <taxon>Clostridia</taxon>
        <taxon>Lachnospirales</taxon>
        <taxon>Lachnospiraceae</taxon>
        <taxon>Lacrimispora</taxon>
    </lineage>
</organism>
<proteinExistence type="predicted"/>
<evidence type="ECO:0008006" key="3">
    <source>
        <dbReference type="Google" id="ProtNLM"/>
    </source>
</evidence>
<dbReference type="Proteomes" id="UP001163115">
    <property type="component" value="Chromosome"/>
</dbReference>
<accession>A0ABY7A8G8</accession>
<evidence type="ECO:0000313" key="1">
    <source>
        <dbReference type="EMBL" id="WAJ22729.1"/>
    </source>
</evidence>
<evidence type="ECO:0000313" key="2">
    <source>
        <dbReference type="Proteomes" id="UP001163115"/>
    </source>
</evidence>
<gene>
    <name evidence="1" type="ORF">OW255_14285</name>
</gene>
<sequence length="136" mass="15157">MNRKSHSGVFLMEMIGVVFFFLLCAGICTRIFTKADLISREASDLNRAVIIAQSSCEVFKEKGKEGLKEVFALKESGSNEEPSRMEFDKNGESMTSGQAVFSAEADFQETDEMVLTIKKGEKILYTLTVNRHENGS</sequence>